<dbReference type="GeneID" id="19188760"/>
<keyword evidence="7" id="KW-0503">Monooxygenase</keyword>
<dbReference type="OrthoDB" id="66881at2759"/>
<keyword evidence="5" id="KW-0521">NADP</keyword>
<dbReference type="PANTHER" id="PTHR43098:SF3">
    <property type="entry name" value="L-ORNITHINE N(5)-MONOOXYGENASE-RELATED"/>
    <property type="match status" value="1"/>
</dbReference>
<evidence type="ECO:0000256" key="5">
    <source>
        <dbReference type="ARBA" id="ARBA00022857"/>
    </source>
</evidence>
<dbReference type="Proteomes" id="UP000019471">
    <property type="component" value="Unassembled WGS sequence"/>
</dbReference>
<reference evidence="9 10" key="1">
    <citation type="submission" date="2013-03" db="EMBL/GenBank/DDBJ databases">
        <title>The Genome Sequence of Cladophialophora psammophila CBS 110553.</title>
        <authorList>
            <consortium name="The Broad Institute Genomics Platform"/>
            <person name="Cuomo C."/>
            <person name="de Hoog S."/>
            <person name="Gorbushina A."/>
            <person name="Walker B."/>
            <person name="Young S.K."/>
            <person name="Zeng Q."/>
            <person name="Gargeya S."/>
            <person name="Fitzgerald M."/>
            <person name="Haas B."/>
            <person name="Abouelleil A."/>
            <person name="Allen A.W."/>
            <person name="Alvarado L."/>
            <person name="Arachchi H.M."/>
            <person name="Berlin A.M."/>
            <person name="Chapman S.B."/>
            <person name="Gainer-Dewar J."/>
            <person name="Goldberg J."/>
            <person name="Griggs A."/>
            <person name="Gujja S."/>
            <person name="Hansen M."/>
            <person name="Howarth C."/>
            <person name="Imamovic A."/>
            <person name="Ireland A."/>
            <person name="Larimer J."/>
            <person name="McCowan C."/>
            <person name="Murphy C."/>
            <person name="Pearson M."/>
            <person name="Poon T.W."/>
            <person name="Priest M."/>
            <person name="Roberts A."/>
            <person name="Saif S."/>
            <person name="Shea T."/>
            <person name="Sisk P."/>
            <person name="Sykes S."/>
            <person name="Wortman J."/>
            <person name="Nusbaum C."/>
            <person name="Birren B."/>
        </authorList>
    </citation>
    <scope>NUCLEOTIDE SEQUENCE [LARGE SCALE GENOMIC DNA]</scope>
    <source>
        <strain evidence="9 10">CBS 110553</strain>
    </source>
</reference>
<evidence type="ECO:0000313" key="10">
    <source>
        <dbReference type="Proteomes" id="UP000019471"/>
    </source>
</evidence>
<dbReference type="eggNOG" id="KOG1399">
    <property type="taxonomic scope" value="Eukaryota"/>
</dbReference>
<comment type="similarity">
    <text evidence="2">Belongs to the FAD-binding monooxygenase family.</text>
</comment>
<keyword evidence="4" id="KW-0274">FAD</keyword>
<evidence type="ECO:0000256" key="3">
    <source>
        <dbReference type="ARBA" id="ARBA00022630"/>
    </source>
</evidence>
<dbReference type="AlphaFoldDB" id="W9X7L0"/>
<evidence type="ECO:0000256" key="6">
    <source>
        <dbReference type="ARBA" id="ARBA00023002"/>
    </source>
</evidence>
<dbReference type="GO" id="GO:0004497">
    <property type="term" value="F:monooxygenase activity"/>
    <property type="evidence" value="ECO:0007669"/>
    <property type="project" value="UniProtKB-KW"/>
</dbReference>
<evidence type="ECO:0000256" key="2">
    <source>
        <dbReference type="ARBA" id="ARBA00010139"/>
    </source>
</evidence>
<evidence type="ECO:0000259" key="8">
    <source>
        <dbReference type="Pfam" id="PF07992"/>
    </source>
</evidence>
<accession>W9X7L0</accession>
<evidence type="ECO:0000256" key="1">
    <source>
        <dbReference type="ARBA" id="ARBA00001974"/>
    </source>
</evidence>
<dbReference type="SUPFAM" id="SSF51905">
    <property type="entry name" value="FAD/NAD(P)-binding domain"/>
    <property type="match status" value="2"/>
</dbReference>
<dbReference type="RefSeq" id="XP_007742833.1">
    <property type="nucleotide sequence ID" value="XM_007744643.1"/>
</dbReference>
<dbReference type="Pfam" id="PF07992">
    <property type="entry name" value="Pyr_redox_2"/>
    <property type="match status" value="1"/>
</dbReference>
<evidence type="ECO:0000313" key="9">
    <source>
        <dbReference type="EMBL" id="EXJ72886.1"/>
    </source>
</evidence>
<comment type="cofactor">
    <cofactor evidence="1">
        <name>FAD</name>
        <dbReference type="ChEBI" id="CHEBI:57692"/>
    </cofactor>
</comment>
<dbReference type="InterPro" id="IPR023753">
    <property type="entry name" value="FAD/NAD-binding_dom"/>
</dbReference>
<keyword evidence="6" id="KW-0560">Oxidoreductase</keyword>
<dbReference type="Gene3D" id="3.50.50.60">
    <property type="entry name" value="FAD/NAD(P)-binding domain"/>
    <property type="match status" value="3"/>
</dbReference>
<comment type="caution">
    <text evidence="9">The sequence shown here is derived from an EMBL/GenBank/DDBJ whole genome shotgun (WGS) entry which is preliminary data.</text>
</comment>
<feature type="domain" description="FAD/NAD(P)-binding" evidence="8">
    <location>
        <begin position="20"/>
        <end position="229"/>
    </location>
</feature>
<evidence type="ECO:0000256" key="4">
    <source>
        <dbReference type="ARBA" id="ARBA00022827"/>
    </source>
</evidence>
<organism evidence="9 10">
    <name type="scientific">Cladophialophora psammophila CBS 110553</name>
    <dbReference type="NCBI Taxonomy" id="1182543"/>
    <lineage>
        <taxon>Eukaryota</taxon>
        <taxon>Fungi</taxon>
        <taxon>Dikarya</taxon>
        <taxon>Ascomycota</taxon>
        <taxon>Pezizomycotina</taxon>
        <taxon>Eurotiomycetes</taxon>
        <taxon>Chaetothyriomycetidae</taxon>
        <taxon>Chaetothyriales</taxon>
        <taxon>Herpotrichiellaceae</taxon>
        <taxon>Cladophialophora</taxon>
    </lineage>
</organism>
<evidence type="ECO:0000256" key="7">
    <source>
        <dbReference type="ARBA" id="ARBA00023033"/>
    </source>
</evidence>
<dbReference type="EMBL" id="AMGX01000005">
    <property type="protein sequence ID" value="EXJ72886.1"/>
    <property type="molecule type" value="Genomic_DNA"/>
</dbReference>
<dbReference type="InterPro" id="IPR050775">
    <property type="entry name" value="FAD-binding_Monooxygenases"/>
</dbReference>
<sequence>MSSAVTNQVTHANGESKELEVLVVGMGFGGIYLLYNLRNLGYNVKAVEAGGGLGGIWWWNSYPGARVDTSLPFYEFSDEALWRDWNWKERFPGQEELQEYFAHVDKVWDLSKDVTYNTRVVSAKYDEEKNKWTSYTDKGDKIVSQYLLLATGFAAKEYIPNIKGLDTFKGPAFHTAKMPKGKDTLDFHGKRIAVIGTGASGVQVIQELGPIAQHLTVFQRTPNYALPMRQKKLTPDGEQARGKRDYKYLFELRKRTSAGWDYNPKPQKAFDVPEEERLALWEELWEKGGFNPWLGNYHDLMLNRDVSEAMYAFWRDKVRQRITRPELYEDLAPDNPPQPFATKRPSLEQNFYEVVQQPNVEIVNVTKKPIVEVTRTGIVTAEGSNSTREHPLDIIILATGFDAGPGTLTQIDIKGISGQSLKDKWSKGTRTHLGIATAGFPNLLFLYGPQSPGAFAIGPAHAEVQGDWIINTLQDLKKGGYSRIEALADAEDRWAKITNDLLNMTLIPQSNSWYIGANVPGKVREAVNYLGGLPAYTKAMYDSSDNGYEGFVLS</sequence>
<protein>
    <recommendedName>
        <fullName evidence="8">FAD/NAD(P)-binding domain-containing protein</fullName>
    </recommendedName>
</protein>
<gene>
    <name evidence="9" type="ORF">A1O5_04034</name>
</gene>
<dbReference type="InterPro" id="IPR036188">
    <property type="entry name" value="FAD/NAD-bd_sf"/>
</dbReference>
<dbReference type="PANTHER" id="PTHR43098">
    <property type="entry name" value="L-ORNITHINE N(5)-MONOOXYGENASE-RELATED"/>
    <property type="match status" value="1"/>
</dbReference>
<dbReference type="HOGENOM" id="CLU_006937_8_0_1"/>
<proteinExistence type="inferred from homology"/>
<name>W9X7L0_9EURO</name>
<keyword evidence="3" id="KW-0285">Flavoprotein</keyword>
<keyword evidence="10" id="KW-1185">Reference proteome</keyword>